<dbReference type="EMBL" id="CAXLJL010000634">
    <property type="protein sequence ID" value="CAL5139738.1"/>
    <property type="molecule type" value="Genomic_DNA"/>
</dbReference>
<comment type="caution">
    <text evidence="1">The sequence shown here is derived from an EMBL/GenBank/DDBJ whole genome shotgun (WGS) entry which is preliminary data.</text>
</comment>
<accession>A0AAV2TXX7</accession>
<dbReference type="AlphaFoldDB" id="A0AAV2TXX7"/>
<evidence type="ECO:0000313" key="1">
    <source>
        <dbReference type="EMBL" id="CAL5139738.1"/>
    </source>
</evidence>
<organism evidence="1 2">
    <name type="scientific">Calicophoron daubneyi</name>
    <name type="common">Rumen fluke</name>
    <name type="synonym">Paramphistomum daubneyi</name>
    <dbReference type="NCBI Taxonomy" id="300641"/>
    <lineage>
        <taxon>Eukaryota</taxon>
        <taxon>Metazoa</taxon>
        <taxon>Spiralia</taxon>
        <taxon>Lophotrochozoa</taxon>
        <taxon>Platyhelminthes</taxon>
        <taxon>Trematoda</taxon>
        <taxon>Digenea</taxon>
        <taxon>Plagiorchiida</taxon>
        <taxon>Pronocephalata</taxon>
        <taxon>Paramphistomoidea</taxon>
        <taxon>Paramphistomidae</taxon>
        <taxon>Calicophoron</taxon>
    </lineage>
</organism>
<reference evidence="1" key="1">
    <citation type="submission" date="2024-06" db="EMBL/GenBank/DDBJ databases">
        <authorList>
            <person name="Liu X."/>
            <person name="Lenzi L."/>
            <person name="Haldenby T S."/>
            <person name="Uol C."/>
        </authorList>
    </citation>
    <scope>NUCLEOTIDE SEQUENCE</scope>
</reference>
<sequence length="52" mass="6011">MILEKEVFKIQDCDPAKRPSNLAHYYAPRPGPTQVGLYRSAELFPLGRPWRP</sequence>
<protein>
    <submittedName>
        <fullName evidence="1">Uncharacterized protein</fullName>
    </submittedName>
</protein>
<evidence type="ECO:0000313" key="2">
    <source>
        <dbReference type="Proteomes" id="UP001497525"/>
    </source>
</evidence>
<name>A0AAV2TXX7_CALDB</name>
<gene>
    <name evidence="1" type="ORF">CDAUBV1_LOCUS14896</name>
</gene>
<proteinExistence type="predicted"/>
<dbReference type="Proteomes" id="UP001497525">
    <property type="component" value="Unassembled WGS sequence"/>
</dbReference>